<reference evidence="12 13" key="1">
    <citation type="submission" date="2023-09" db="EMBL/GenBank/DDBJ databases">
        <title>Genomes of two closely related lineages of the louse Polyplax serrata with different host specificities.</title>
        <authorList>
            <person name="Martinu J."/>
            <person name="Tarabai H."/>
            <person name="Stefka J."/>
            <person name="Hypsa V."/>
        </authorList>
    </citation>
    <scope>NUCLEOTIDE SEQUENCE [LARGE SCALE GENOMIC DNA]</scope>
    <source>
        <strain evidence="12">98ZLc_SE</strain>
    </source>
</reference>
<feature type="domain" description="Maelstrom" evidence="11">
    <location>
        <begin position="152"/>
        <end position="358"/>
    </location>
</feature>
<evidence type="ECO:0000313" key="12">
    <source>
        <dbReference type="EMBL" id="KAK6633426.1"/>
    </source>
</evidence>
<keyword evidence="4" id="KW-0217">Developmental protein</keyword>
<evidence type="ECO:0000259" key="11">
    <source>
        <dbReference type="Pfam" id="PF13017"/>
    </source>
</evidence>
<evidence type="ECO:0000256" key="6">
    <source>
        <dbReference type="ARBA" id="ARBA00022782"/>
    </source>
</evidence>
<evidence type="ECO:0000256" key="3">
    <source>
        <dbReference type="ARBA" id="ARBA00007057"/>
    </source>
</evidence>
<evidence type="ECO:0000256" key="9">
    <source>
        <dbReference type="ARBA" id="ARBA00023242"/>
    </source>
</evidence>
<evidence type="ECO:0000313" key="13">
    <source>
        <dbReference type="Proteomes" id="UP001359485"/>
    </source>
</evidence>
<sequence>MGPKKQPKNAFYFFLCDYTESQRKKGRNISLKIGAEECGPMWQVFISSTHLIAEVCFFKFVFQTQELSEDEKQKYSKMALVEKNKMKSDFSEKFTSTGESFDQVRKREQLLQNKLQSCDKEISTTIENMDQNKLPTYLFYLIHCNYYCKTDSDFYVPGELALCEFNLKDGIKRTYHVLINPGKIPLGFAFEAQQNIKDIHGLPYPPYPEGNSNYSSIVNDILNFLNPGRLPNGQIPPVYCLQNNINATESILQNLSGEMGDSLFRVYPLHKLLFTLKNKCVENKHSIEEVLGFPVLTNAILEIEKDVFCYVPGISCDFHINIEEKYQNCSLSIVQRFVYVICDHCCQELDIAIIPGKHSRLNCDTNRKKTVEKINNELGNKHDTMEVLEKSEVSGLCSYFGGSNVPEWTKVTCSSFFDNELSRLGSRGENEATYASVSMGRGRGLANLDNNNYDWNFPALSRGRGQIKK</sequence>
<keyword evidence="8" id="KW-0943">RNA-mediated gene silencing</keyword>
<dbReference type="InterPro" id="IPR024970">
    <property type="entry name" value="Maelstrom"/>
</dbReference>
<evidence type="ECO:0000256" key="5">
    <source>
        <dbReference type="ARBA" id="ARBA00022490"/>
    </source>
</evidence>
<dbReference type="PANTHER" id="PTHR21358:SF4">
    <property type="entry name" value="PROTEIN MAELSTROM HOMOLOG"/>
    <property type="match status" value="1"/>
</dbReference>
<dbReference type="PANTHER" id="PTHR21358">
    <property type="entry name" value="PROTEIN MAELSTROM HOMOLOG"/>
    <property type="match status" value="1"/>
</dbReference>
<organism evidence="12 13">
    <name type="scientific">Polyplax serrata</name>
    <name type="common">Common mouse louse</name>
    <dbReference type="NCBI Taxonomy" id="468196"/>
    <lineage>
        <taxon>Eukaryota</taxon>
        <taxon>Metazoa</taxon>
        <taxon>Ecdysozoa</taxon>
        <taxon>Arthropoda</taxon>
        <taxon>Hexapoda</taxon>
        <taxon>Insecta</taxon>
        <taxon>Pterygota</taxon>
        <taxon>Neoptera</taxon>
        <taxon>Paraneoptera</taxon>
        <taxon>Psocodea</taxon>
        <taxon>Troctomorpha</taxon>
        <taxon>Phthiraptera</taxon>
        <taxon>Anoplura</taxon>
        <taxon>Polyplacidae</taxon>
        <taxon>Polyplax</taxon>
    </lineage>
</organism>
<evidence type="ECO:0000256" key="1">
    <source>
        <dbReference type="ARBA" id="ARBA00004123"/>
    </source>
</evidence>
<dbReference type="EMBL" id="JAWJWF010000004">
    <property type="protein sequence ID" value="KAK6633426.1"/>
    <property type="molecule type" value="Genomic_DNA"/>
</dbReference>
<protein>
    <recommendedName>
        <fullName evidence="11">Maelstrom domain-containing protein</fullName>
    </recommendedName>
</protein>
<keyword evidence="9" id="KW-0539">Nucleus</keyword>
<keyword evidence="7" id="KW-0238">DNA-binding</keyword>
<evidence type="ECO:0000256" key="8">
    <source>
        <dbReference type="ARBA" id="ARBA00023158"/>
    </source>
</evidence>
<evidence type="ECO:0000256" key="2">
    <source>
        <dbReference type="ARBA" id="ARBA00004496"/>
    </source>
</evidence>
<proteinExistence type="inferred from homology"/>
<keyword evidence="5" id="KW-0963">Cytoplasm</keyword>
<dbReference type="Pfam" id="PF13017">
    <property type="entry name" value="Maelstrom"/>
    <property type="match status" value="1"/>
</dbReference>
<keyword evidence="10" id="KW-0469">Meiosis</keyword>
<comment type="caution">
    <text evidence="12">The sequence shown here is derived from an EMBL/GenBank/DDBJ whole genome shotgun (WGS) entry which is preliminary data.</text>
</comment>
<evidence type="ECO:0000256" key="10">
    <source>
        <dbReference type="ARBA" id="ARBA00023254"/>
    </source>
</evidence>
<dbReference type="Gene3D" id="1.10.30.10">
    <property type="entry name" value="High mobility group box domain"/>
    <property type="match status" value="1"/>
</dbReference>
<dbReference type="InterPro" id="IPR036910">
    <property type="entry name" value="HMG_box_dom_sf"/>
</dbReference>
<accession>A0ABR1B1N6</accession>
<evidence type="ECO:0000256" key="7">
    <source>
        <dbReference type="ARBA" id="ARBA00023125"/>
    </source>
</evidence>
<comment type="subcellular location">
    <subcellularLocation>
        <location evidence="2">Cytoplasm</location>
    </subcellularLocation>
    <subcellularLocation>
        <location evidence="1">Nucleus</location>
    </subcellularLocation>
</comment>
<keyword evidence="6" id="KW-0221">Differentiation</keyword>
<dbReference type="InterPro" id="IPR039259">
    <property type="entry name" value="Protein_maelstrom"/>
</dbReference>
<keyword evidence="13" id="KW-1185">Reference proteome</keyword>
<evidence type="ECO:0000256" key="4">
    <source>
        <dbReference type="ARBA" id="ARBA00022473"/>
    </source>
</evidence>
<name>A0ABR1B1N6_POLSC</name>
<dbReference type="Proteomes" id="UP001359485">
    <property type="component" value="Unassembled WGS sequence"/>
</dbReference>
<comment type="similarity">
    <text evidence="3">Belongs to the maelstrom family.</text>
</comment>
<gene>
    <name evidence="12" type="ORF">RUM44_004029</name>
</gene>